<evidence type="ECO:0000259" key="9">
    <source>
        <dbReference type="PROSITE" id="PS50850"/>
    </source>
</evidence>
<keyword evidence="4 8" id="KW-0812">Transmembrane</keyword>
<dbReference type="PROSITE" id="PS00217">
    <property type="entry name" value="SUGAR_TRANSPORT_2"/>
    <property type="match status" value="1"/>
</dbReference>
<dbReference type="PROSITE" id="PS50850">
    <property type="entry name" value="MFS"/>
    <property type="match status" value="1"/>
</dbReference>
<dbReference type="InterPro" id="IPR020846">
    <property type="entry name" value="MFS_dom"/>
</dbReference>
<comment type="subcellular location">
    <subcellularLocation>
        <location evidence="1">Cell membrane</location>
        <topology evidence="1">Multi-pass membrane protein</topology>
    </subcellularLocation>
</comment>
<sequence length="457" mass="50591">MSAEDVVEKFETDFREDEKTAKNFIIYLEKETGEEIEKLTGKSSSIVSGVVGNIMEWYDFALYGYMVPIISKLFFPGQDAIVSIMATFAVFAVGFIMRPLGGAIFGHLGDLKGRKFTLYLSLIMIGISTSLIGVLPVYANVGLLAPALLVLLRMIQGLSVGGEFSSSVTYLVEEAPNGYRGVFGSIANIGSMVGMLLGSIIATGITSILSEQTLYAWGWRLPFFLSALLAVFGIYYTSKLPESHMYLRNKRHEATLPLKEVMKKGKRELVSGILFSMGYAVLFYLPLVYMPTYLNTVAKIDMSKTLQITTLITFILVFFIPLMAIISDRLIRRKKLLLGAFIIALIVTIPFFSLVMTKNYILIFAIELIFGLIIAVPLGIAPSMFVELFPTNFRLTAYSIIYNVGLGIFGGSAPMISTWLIKTSGNNLAPAYYLCFAVVLAIIGLYLMKDRSREPLR</sequence>
<reference evidence="10 11" key="1">
    <citation type="submission" date="2016-10" db="EMBL/GenBank/DDBJ databases">
        <authorList>
            <person name="Varghese N."/>
            <person name="Submissions S."/>
        </authorList>
    </citation>
    <scope>NUCLEOTIDE SEQUENCE [LARGE SCALE GENOMIC DNA]</scope>
    <source>
        <strain evidence="10 11">PL 12/M</strain>
    </source>
</reference>
<evidence type="ECO:0000313" key="10">
    <source>
        <dbReference type="EMBL" id="SDF93281.1"/>
    </source>
</evidence>
<name>A0A7Z7FEI5_9EURY</name>
<dbReference type="SUPFAM" id="SSF103473">
    <property type="entry name" value="MFS general substrate transporter"/>
    <property type="match status" value="1"/>
</dbReference>
<feature type="transmembrane region" description="Helical" evidence="8">
    <location>
        <begin position="217"/>
        <end position="238"/>
    </location>
</feature>
<dbReference type="GO" id="GO:0005886">
    <property type="term" value="C:plasma membrane"/>
    <property type="evidence" value="ECO:0007669"/>
    <property type="project" value="UniProtKB-SubCell"/>
</dbReference>
<dbReference type="Pfam" id="PF00083">
    <property type="entry name" value="Sugar_tr"/>
    <property type="match status" value="2"/>
</dbReference>
<dbReference type="EMBL" id="FNCA01000005">
    <property type="protein sequence ID" value="SDF93281.1"/>
    <property type="molecule type" value="Genomic_DNA"/>
</dbReference>
<dbReference type="RefSeq" id="WP_091710062.1">
    <property type="nucleotide sequence ID" value="NZ_FNCA01000005.1"/>
</dbReference>
<evidence type="ECO:0000256" key="4">
    <source>
        <dbReference type="ARBA" id="ARBA00022692"/>
    </source>
</evidence>
<dbReference type="GO" id="GO:0015293">
    <property type="term" value="F:symporter activity"/>
    <property type="evidence" value="ECO:0007669"/>
    <property type="project" value="UniProtKB-KW"/>
</dbReference>
<dbReference type="Gene3D" id="1.20.1250.20">
    <property type="entry name" value="MFS general substrate transporter like domains"/>
    <property type="match status" value="2"/>
</dbReference>
<dbReference type="InterPro" id="IPR005828">
    <property type="entry name" value="MFS_sugar_transport-like"/>
</dbReference>
<feature type="transmembrane region" description="Helical" evidence="8">
    <location>
        <begin position="118"/>
        <end position="137"/>
    </location>
</feature>
<feature type="transmembrane region" description="Helical" evidence="8">
    <location>
        <begin position="269"/>
        <end position="294"/>
    </location>
</feature>
<evidence type="ECO:0000256" key="1">
    <source>
        <dbReference type="ARBA" id="ARBA00004651"/>
    </source>
</evidence>
<gene>
    <name evidence="10" type="ORF">SAMN04488589_1725</name>
</gene>
<protein>
    <submittedName>
        <fullName evidence="10">MFS transporter, MHS family, proline/betaine transporter</fullName>
    </submittedName>
</protein>
<dbReference type="AlphaFoldDB" id="A0A7Z7FEI5"/>
<keyword evidence="6 8" id="KW-1133">Transmembrane helix</keyword>
<evidence type="ECO:0000256" key="3">
    <source>
        <dbReference type="ARBA" id="ARBA00022475"/>
    </source>
</evidence>
<evidence type="ECO:0000256" key="8">
    <source>
        <dbReference type="SAM" id="Phobius"/>
    </source>
</evidence>
<feature type="transmembrane region" description="Helical" evidence="8">
    <location>
        <begin position="360"/>
        <end position="380"/>
    </location>
</feature>
<feature type="transmembrane region" description="Helical" evidence="8">
    <location>
        <begin position="306"/>
        <end position="324"/>
    </location>
</feature>
<keyword evidence="5" id="KW-0769">Symport</keyword>
<keyword evidence="3" id="KW-1003">Cell membrane</keyword>
<comment type="caution">
    <text evidence="10">The sequence shown here is derived from an EMBL/GenBank/DDBJ whole genome shotgun (WGS) entry which is preliminary data.</text>
</comment>
<evidence type="ECO:0000313" key="11">
    <source>
        <dbReference type="Proteomes" id="UP000199259"/>
    </source>
</evidence>
<evidence type="ECO:0000256" key="5">
    <source>
        <dbReference type="ARBA" id="ARBA00022847"/>
    </source>
</evidence>
<feature type="transmembrane region" description="Helical" evidence="8">
    <location>
        <begin position="431"/>
        <end position="448"/>
    </location>
</feature>
<dbReference type="InterPro" id="IPR051084">
    <property type="entry name" value="H+-coupled_symporters"/>
</dbReference>
<accession>A0A7Z7FEI5</accession>
<keyword evidence="7 8" id="KW-0472">Membrane</keyword>
<organism evidence="10 11">
    <name type="scientific">Methanolobus vulcani</name>
    <dbReference type="NCBI Taxonomy" id="38026"/>
    <lineage>
        <taxon>Archaea</taxon>
        <taxon>Methanobacteriati</taxon>
        <taxon>Methanobacteriota</taxon>
        <taxon>Stenosarchaea group</taxon>
        <taxon>Methanomicrobia</taxon>
        <taxon>Methanosarcinales</taxon>
        <taxon>Methanosarcinaceae</taxon>
        <taxon>Methanolobus</taxon>
    </lineage>
</organism>
<dbReference type="InterPro" id="IPR036259">
    <property type="entry name" value="MFS_trans_sf"/>
</dbReference>
<feature type="transmembrane region" description="Helical" evidence="8">
    <location>
        <begin position="182"/>
        <end position="205"/>
    </location>
</feature>
<dbReference type="PANTHER" id="PTHR43528">
    <property type="entry name" value="ALPHA-KETOGLUTARATE PERMEASE"/>
    <property type="match status" value="1"/>
</dbReference>
<dbReference type="FunFam" id="1.20.1250.20:FF:000001">
    <property type="entry name" value="Dicarboxylate MFS transporter"/>
    <property type="match status" value="1"/>
</dbReference>
<evidence type="ECO:0000256" key="6">
    <source>
        <dbReference type="ARBA" id="ARBA00022989"/>
    </source>
</evidence>
<feature type="domain" description="Major facilitator superfamily (MFS) profile" evidence="9">
    <location>
        <begin position="45"/>
        <end position="453"/>
    </location>
</feature>
<dbReference type="OrthoDB" id="117970at2157"/>
<evidence type="ECO:0000256" key="7">
    <source>
        <dbReference type="ARBA" id="ARBA00023136"/>
    </source>
</evidence>
<evidence type="ECO:0000256" key="2">
    <source>
        <dbReference type="ARBA" id="ARBA00022448"/>
    </source>
</evidence>
<keyword evidence="11" id="KW-1185">Reference proteome</keyword>
<keyword evidence="2" id="KW-0813">Transport</keyword>
<feature type="transmembrane region" description="Helical" evidence="8">
    <location>
        <begin position="143"/>
        <end position="161"/>
    </location>
</feature>
<feature type="transmembrane region" description="Helical" evidence="8">
    <location>
        <begin position="80"/>
        <end position="97"/>
    </location>
</feature>
<dbReference type="InterPro" id="IPR005829">
    <property type="entry name" value="Sugar_transporter_CS"/>
</dbReference>
<proteinExistence type="predicted"/>
<dbReference type="Proteomes" id="UP000199259">
    <property type="component" value="Unassembled WGS sequence"/>
</dbReference>
<feature type="transmembrane region" description="Helical" evidence="8">
    <location>
        <begin position="400"/>
        <end position="419"/>
    </location>
</feature>
<dbReference type="PANTHER" id="PTHR43528:SF1">
    <property type="entry name" value="ALPHA-KETOGLUTARATE PERMEASE"/>
    <property type="match status" value="1"/>
</dbReference>
<feature type="transmembrane region" description="Helical" evidence="8">
    <location>
        <begin position="336"/>
        <end position="354"/>
    </location>
</feature>